<evidence type="ECO:0000256" key="1">
    <source>
        <dbReference type="ARBA" id="ARBA00007734"/>
    </source>
</evidence>
<proteinExistence type="inferred from homology"/>
<feature type="domain" description="Transglycosylase SLT" evidence="4">
    <location>
        <begin position="66"/>
        <end position="164"/>
    </location>
</feature>
<comment type="similarity">
    <text evidence="2">Belongs to the virb1 family.</text>
</comment>
<evidence type="ECO:0000313" key="6">
    <source>
        <dbReference type="Proteomes" id="UP000046176"/>
    </source>
</evidence>
<dbReference type="RefSeq" id="WP_046667575.1">
    <property type="nucleotide sequence ID" value="NZ_CCRH01000009.1"/>
</dbReference>
<dbReference type="Gene3D" id="1.10.530.10">
    <property type="match status" value="1"/>
</dbReference>
<dbReference type="InterPro" id="IPR023346">
    <property type="entry name" value="Lysozyme-like_dom_sf"/>
</dbReference>
<dbReference type="PANTHER" id="PTHR37423:SF2">
    <property type="entry name" value="MEMBRANE-BOUND LYTIC MUREIN TRANSGLYCOSYLASE C"/>
    <property type="match status" value="1"/>
</dbReference>
<sequence>MNTMIVAAAAGLAMLVAGTELVRAEDAAVTTYTKPLIIPWETRETGFAAPTDEARRLVRQLHYTQLIAKYADEYDVPEELALAVVQIESNFRPTVKGSAGEIGLMQIKPATARLMGYEGPDYGLYDPETNIRYGMKYLAGAHELGGGKVCGTILKYNAGHGAKRMNPVSKRYCNRVQAVIETAEQTAEQTASLSPVAF</sequence>
<evidence type="ECO:0000256" key="3">
    <source>
        <dbReference type="SAM" id="SignalP"/>
    </source>
</evidence>
<dbReference type="Pfam" id="PF01464">
    <property type="entry name" value="SLT"/>
    <property type="match status" value="1"/>
</dbReference>
<dbReference type="AlphaFoldDB" id="A0A0T7FP62"/>
<keyword evidence="3" id="KW-0732">Signal</keyword>
<dbReference type="OrthoDB" id="9788661at2"/>
<evidence type="ECO:0000256" key="2">
    <source>
        <dbReference type="ARBA" id="ARBA00009387"/>
    </source>
</evidence>
<accession>A0A0T7FP62</accession>
<protein>
    <submittedName>
        <fullName evidence="5">Lytic transglycosylase catalytic</fullName>
    </submittedName>
</protein>
<organism evidence="5 6">
    <name type="scientific">Neorhizobium galegae bv. officinalis</name>
    <dbReference type="NCBI Taxonomy" id="323656"/>
    <lineage>
        <taxon>Bacteria</taxon>
        <taxon>Pseudomonadati</taxon>
        <taxon>Pseudomonadota</taxon>
        <taxon>Alphaproteobacteria</taxon>
        <taxon>Hyphomicrobiales</taxon>
        <taxon>Rhizobiaceae</taxon>
        <taxon>Rhizobium/Agrobacterium group</taxon>
        <taxon>Neorhizobium</taxon>
    </lineage>
</organism>
<reference evidence="5 6" key="1">
    <citation type="submission" date="2014-08" db="EMBL/GenBank/DDBJ databases">
        <authorList>
            <person name="Chen Y.-H."/>
        </authorList>
    </citation>
    <scope>NUCLEOTIDE SEQUENCE [LARGE SCALE GENOMIC DNA]</scope>
</reference>
<dbReference type="Proteomes" id="UP000046176">
    <property type="component" value="Unassembled WGS sequence"/>
</dbReference>
<dbReference type="SUPFAM" id="SSF53955">
    <property type="entry name" value="Lysozyme-like"/>
    <property type="match status" value="1"/>
</dbReference>
<dbReference type="InterPro" id="IPR008258">
    <property type="entry name" value="Transglycosylase_SLT_dom_1"/>
</dbReference>
<evidence type="ECO:0000313" key="5">
    <source>
        <dbReference type="EMBL" id="CDZ36744.1"/>
    </source>
</evidence>
<dbReference type="PANTHER" id="PTHR37423">
    <property type="entry name" value="SOLUBLE LYTIC MUREIN TRANSGLYCOSYLASE-RELATED"/>
    <property type="match status" value="1"/>
</dbReference>
<feature type="chain" id="PRO_5006682395" evidence="3">
    <location>
        <begin position="25"/>
        <end position="198"/>
    </location>
</feature>
<feature type="signal peptide" evidence="3">
    <location>
        <begin position="1"/>
        <end position="24"/>
    </location>
</feature>
<name>A0A0T7FP62_NEOGA</name>
<evidence type="ECO:0000259" key="4">
    <source>
        <dbReference type="Pfam" id="PF01464"/>
    </source>
</evidence>
<dbReference type="EMBL" id="CCRH01000009">
    <property type="protein sequence ID" value="CDZ36744.1"/>
    <property type="molecule type" value="Genomic_DNA"/>
</dbReference>
<gene>
    <name evidence="5" type="ORF">NGAL_HAMBI1145_35040</name>
</gene>
<comment type="similarity">
    <text evidence="1">Belongs to the transglycosylase Slt family.</text>
</comment>